<dbReference type="SUPFAM" id="SSF53448">
    <property type="entry name" value="Nucleotide-diphospho-sugar transferases"/>
    <property type="match status" value="1"/>
</dbReference>
<dbReference type="AlphaFoldDB" id="A0A3P1CDH9"/>
<proteinExistence type="inferred from homology"/>
<dbReference type="Pfam" id="PF00535">
    <property type="entry name" value="Glycos_transf_2"/>
    <property type="match status" value="1"/>
</dbReference>
<dbReference type="InterPro" id="IPR029044">
    <property type="entry name" value="Nucleotide-diphossugar_trans"/>
</dbReference>
<protein>
    <submittedName>
        <fullName evidence="5">Glycosyltransferase family 2 protein</fullName>
    </submittedName>
</protein>
<evidence type="ECO:0000256" key="3">
    <source>
        <dbReference type="ARBA" id="ARBA00022679"/>
    </source>
</evidence>
<dbReference type="RefSeq" id="WP_124909072.1">
    <property type="nucleotide sequence ID" value="NZ_RQJP01000005.1"/>
</dbReference>
<evidence type="ECO:0000259" key="4">
    <source>
        <dbReference type="Pfam" id="PF00535"/>
    </source>
</evidence>
<dbReference type="PANTHER" id="PTHR43179">
    <property type="entry name" value="RHAMNOSYLTRANSFERASE WBBL"/>
    <property type="match status" value="1"/>
</dbReference>
<dbReference type="CDD" id="cd00761">
    <property type="entry name" value="Glyco_tranf_GTA_type"/>
    <property type="match status" value="1"/>
</dbReference>
<accession>A0A3P1CDH9</accession>
<evidence type="ECO:0000313" key="5">
    <source>
        <dbReference type="EMBL" id="RRB11403.1"/>
    </source>
</evidence>
<dbReference type="InterPro" id="IPR001173">
    <property type="entry name" value="Glyco_trans_2-like"/>
</dbReference>
<name>A0A3P1CDH9_9BACT</name>
<keyword evidence="3 5" id="KW-0808">Transferase</keyword>
<evidence type="ECO:0000256" key="1">
    <source>
        <dbReference type="ARBA" id="ARBA00006739"/>
    </source>
</evidence>
<dbReference type="Proteomes" id="UP000274271">
    <property type="component" value="Unassembled WGS sequence"/>
</dbReference>
<reference evidence="5 6" key="1">
    <citation type="submission" date="2018-11" db="EMBL/GenBank/DDBJ databases">
        <authorList>
            <person name="Zhou Z."/>
            <person name="Wang G."/>
        </authorList>
    </citation>
    <scope>NUCLEOTIDE SEQUENCE [LARGE SCALE GENOMIC DNA]</scope>
    <source>
        <strain evidence="5 6">KCTC42998</strain>
    </source>
</reference>
<comment type="similarity">
    <text evidence="1">Belongs to the glycosyltransferase 2 family.</text>
</comment>
<evidence type="ECO:0000256" key="2">
    <source>
        <dbReference type="ARBA" id="ARBA00022676"/>
    </source>
</evidence>
<evidence type="ECO:0000313" key="6">
    <source>
        <dbReference type="Proteomes" id="UP000274271"/>
    </source>
</evidence>
<keyword evidence="2" id="KW-0328">Glycosyltransferase</keyword>
<dbReference type="GO" id="GO:0016757">
    <property type="term" value="F:glycosyltransferase activity"/>
    <property type="evidence" value="ECO:0007669"/>
    <property type="project" value="UniProtKB-KW"/>
</dbReference>
<keyword evidence="6" id="KW-1185">Reference proteome</keyword>
<dbReference type="OrthoDB" id="9771846at2"/>
<gene>
    <name evidence="5" type="ORF">EHT87_23235</name>
</gene>
<dbReference type="PANTHER" id="PTHR43179:SF12">
    <property type="entry name" value="GALACTOFURANOSYLTRANSFERASE GLFT2"/>
    <property type="match status" value="1"/>
</dbReference>
<dbReference type="EMBL" id="RQJP01000005">
    <property type="protein sequence ID" value="RRB11403.1"/>
    <property type="molecule type" value="Genomic_DNA"/>
</dbReference>
<sequence>MLVSLIIPTYNREALLIQCLQCAFRQDFHDYEIIVVDQTRRHEPETRQFLEANQNRFRLIQSEKPSLTAARNLGLQHARGEVILFIDDDTEFESTFIQAHFQAHQNGLEVVQGRIIETHVSPQLSPSWLTWYLKFKGGDDCPTDGPVNVITGANFSVSRSVFDKIGPFDERFSGVAVHEDADFGLRAYRAGCRMGYVAAAALVHHASNQGGVDSGIEEKFFNLSYHHCSLLFARKHFPKPIVLYFRVRLMLRGLRSVRKLIRQADQRVVSQLNS</sequence>
<dbReference type="Gene3D" id="3.90.550.10">
    <property type="entry name" value="Spore Coat Polysaccharide Biosynthesis Protein SpsA, Chain A"/>
    <property type="match status" value="1"/>
</dbReference>
<comment type="caution">
    <text evidence="5">The sequence shown here is derived from an EMBL/GenBank/DDBJ whole genome shotgun (WGS) entry which is preliminary data.</text>
</comment>
<feature type="domain" description="Glycosyltransferase 2-like" evidence="4">
    <location>
        <begin position="4"/>
        <end position="166"/>
    </location>
</feature>
<organism evidence="5 6">
    <name type="scientific">Larkinella knui</name>
    <dbReference type="NCBI Taxonomy" id="2025310"/>
    <lineage>
        <taxon>Bacteria</taxon>
        <taxon>Pseudomonadati</taxon>
        <taxon>Bacteroidota</taxon>
        <taxon>Cytophagia</taxon>
        <taxon>Cytophagales</taxon>
        <taxon>Spirosomataceae</taxon>
        <taxon>Larkinella</taxon>
    </lineage>
</organism>